<dbReference type="InterPro" id="IPR048913">
    <property type="entry name" value="BetaGal_gal-bd"/>
</dbReference>
<keyword evidence="1" id="KW-0732">Signal</keyword>
<evidence type="ECO:0000256" key="2">
    <source>
        <dbReference type="ARBA" id="ARBA00022801"/>
    </source>
</evidence>
<dbReference type="InterPro" id="IPR001944">
    <property type="entry name" value="Glycoside_Hdrlase_35"/>
</dbReference>
<dbReference type="Pfam" id="PF21467">
    <property type="entry name" value="BetaGal_gal-bd"/>
    <property type="match status" value="2"/>
</dbReference>
<protein>
    <submittedName>
        <fullName evidence="5">Beta-galactosidase 7</fullName>
    </submittedName>
</protein>
<name>A0AAV6MZL5_9ROSI</name>
<dbReference type="InterPro" id="IPR031330">
    <property type="entry name" value="Gly_Hdrlase_35_cat"/>
</dbReference>
<evidence type="ECO:0000313" key="6">
    <source>
        <dbReference type="Proteomes" id="UP000685013"/>
    </source>
</evidence>
<organism evidence="5 6">
    <name type="scientific">Cucurbita argyrosperma subsp. sororia</name>
    <dbReference type="NCBI Taxonomy" id="37648"/>
    <lineage>
        <taxon>Eukaryota</taxon>
        <taxon>Viridiplantae</taxon>
        <taxon>Streptophyta</taxon>
        <taxon>Embryophyta</taxon>
        <taxon>Tracheophyta</taxon>
        <taxon>Spermatophyta</taxon>
        <taxon>Magnoliopsida</taxon>
        <taxon>eudicotyledons</taxon>
        <taxon>Gunneridae</taxon>
        <taxon>Pentapetalae</taxon>
        <taxon>rosids</taxon>
        <taxon>fabids</taxon>
        <taxon>Cucurbitales</taxon>
        <taxon>Cucurbitaceae</taxon>
        <taxon>Cucurbiteae</taxon>
        <taxon>Cucurbita</taxon>
    </lineage>
</organism>
<dbReference type="Pfam" id="PF17834">
    <property type="entry name" value="GHD"/>
    <property type="match status" value="1"/>
</dbReference>
<dbReference type="InterPro" id="IPR041392">
    <property type="entry name" value="GHD"/>
</dbReference>
<dbReference type="CDD" id="cd22842">
    <property type="entry name" value="Gal_Rha_Lectin_BGal"/>
    <property type="match status" value="1"/>
</dbReference>
<dbReference type="Proteomes" id="UP000685013">
    <property type="component" value="Chromosome 10"/>
</dbReference>
<dbReference type="PANTHER" id="PTHR23421">
    <property type="entry name" value="BETA-GALACTOSIDASE RELATED"/>
    <property type="match status" value="1"/>
</dbReference>
<keyword evidence="3" id="KW-0326">Glycosidase</keyword>
<dbReference type="InterPro" id="IPR019801">
    <property type="entry name" value="Glyco_hydro_35_CS"/>
</dbReference>
<accession>A0AAV6MZL5</accession>
<dbReference type="PROSITE" id="PS01182">
    <property type="entry name" value="GLYCOSYL_HYDROL_F35"/>
    <property type="match status" value="1"/>
</dbReference>
<dbReference type="GO" id="GO:0030246">
    <property type="term" value="F:carbohydrate binding"/>
    <property type="evidence" value="ECO:0007669"/>
    <property type="project" value="InterPro"/>
</dbReference>
<gene>
    <name evidence="5" type="primary">BGAL7</name>
    <name evidence="5" type="ORF">SDJN03_15396</name>
</gene>
<proteinExistence type="predicted"/>
<dbReference type="Pfam" id="PF02140">
    <property type="entry name" value="SUEL_Lectin"/>
    <property type="match status" value="1"/>
</dbReference>
<sequence>MRIGPYVCAEWNYGGFPVWLHKMPGIEFRTDNKVYKNEMQTFTTKIVNMCKQANLFATQGGPIIIAQIENEYGNVMTPQLHASIKLGEKILTSSTRSDRNISSSVTLTTFSNPTTGGRFCFLSNTDASNDATIDLQRDGKYFVPAWSVTILDGCNKEVYNTAKVNTQTSVFVKEQNEKENAQLSWTWAREHMRDTLLGTGTFKANQLLEQKGFTVDVSDYLWYMTNVDIDQTSSPRDVTLQVNTKGHVLHAFVNRRHIGSEWANNGQSFVLEKPISLKSGTNTIILLSATVGLKNYDAFYDMVPTGIDGGPVYLIGSGNVTTNLSSNSWSYKVGLNGEMKQFYNPTLSSKVKWRPFEHKSIGRRMAWFKTNFKTPSGVDPVVLDLQGMGKGHAWVNGQSIGRFWPSFIASNDNCSETCDYRGAYESNKCLGNCGNPTQRWYHIPRSFLSSDTNTLILFEEIGGNPKQISVQTITIQTICGHANEGSTLELSCQRGRIISEIQFASYGNPEGKCGSFKHGLWNVVNTLLLVEKACIGKQNCSIDVTGKSFEISDATSSFATLAVQALCSKK</sequence>
<comment type="caution">
    <text evidence="5">The sequence shown here is derived from an EMBL/GenBank/DDBJ whole genome shotgun (WGS) entry which is preliminary data.</text>
</comment>
<evidence type="ECO:0000313" key="5">
    <source>
        <dbReference type="EMBL" id="KAG6589973.1"/>
    </source>
</evidence>
<dbReference type="PROSITE" id="PS50228">
    <property type="entry name" value="SUEL_LECTIN"/>
    <property type="match status" value="1"/>
</dbReference>
<keyword evidence="6" id="KW-1185">Reference proteome</keyword>
<feature type="non-terminal residue" evidence="5">
    <location>
        <position position="1"/>
    </location>
</feature>
<dbReference type="InterPro" id="IPR000922">
    <property type="entry name" value="Lectin_gal-bd_dom"/>
</dbReference>
<dbReference type="GO" id="GO:0005975">
    <property type="term" value="P:carbohydrate metabolic process"/>
    <property type="evidence" value="ECO:0007669"/>
    <property type="project" value="InterPro"/>
</dbReference>
<dbReference type="Pfam" id="PF01301">
    <property type="entry name" value="Glyco_hydro_35"/>
    <property type="match status" value="1"/>
</dbReference>
<keyword evidence="2" id="KW-0378">Hydrolase</keyword>
<dbReference type="GO" id="GO:0004553">
    <property type="term" value="F:hydrolase activity, hydrolyzing O-glycosyl compounds"/>
    <property type="evidence" value="ECO:0007669"/>
    <property type="project" value="InterPro"/>
</dbReference>
<evidence type="ECO:0000256" key="1">
    <source>
        <dbReference type="ARBA" id="ARBA00022729"/>
    </source>
</evidence>
<dbReference type="AlphaFoldDB" id="A0AAV6MZL5"/>
<feature type="domain" description="SUEL-type lectin" evidence="4">
    <location>
        <begin position="482"/>
        <end position="568"/>
    </location>
</feature>
<reference evidence="5 6" key="1">
    <citation type="journal article" date="2021" name="Hortic Res">
        <title>The domestication of Cucurbita argyrosperma as revealed by the genome of its wild relative.</title>
        <authorList>
            <person name="Barrera-Redondo J."/>
            <person name="Sanchez-de la Vega G."/>
            <person name="Aguirre-Liguori J.A."/>
            <person name="Castellanos-Morales G."/>
            <person name="Gutierrez-Guerrero Y.T."/>
            <person name="Aguirre-Dugua X."/>
            <person name="Aguirre-Planter E."/>
            <person name="Tenaillon M.I."/>
            <person name="Lira-Saade R."/>
            <person name="Eguiarte L.E."/>
        </authorList>
    </citation>
    <scope>NUCLEOTIDE SEQUENCE [LARGE SCALE GENOMIC DNA]</scope>
    <source>
        <strain evidence="5">JBR-2021</strain>
    </source>
</reference>
<evidence type="ECO:0000259" key="4">
    <source>
        <dbReference type="PROSITE" id="PS50228"/>
    </source>
</evidence>
<dbReference type="EMBL" id="JAGKQH010000010">
    <property type="protein sequence ID" value="KAG6589973.1"/>
    <property type="molecule type" value="Genomic_DNA"/>
</dbReference>
<evidence type="ECO:0000256" key="3">
    <source>
        <dbReference type="ARBA" id="ARBA00023295"/>
    </source>
</evidence>